<evidence type="ECO:0000256" key="1">
    <source>
        <dbReference type="ARBA" id="ARBA00023015"/>
    </source>
</evidence>
<dbReference type="CDD" id="cd06170">
    <property type="entry name" value="LuxR_C_like"/>
    <property type="match status" value="1"/>
</dbReference>
<keyword evidence="3" id="KW-0804">Transcription</keyword>
<reference evidence="5 6" key="1">
    <citation type="submission" date="2023-03" db="EMBL/GenBank/DDBJ databases">
        <title>Bacillus Genome Sequencing.</title>
        <authorList>
            <person name="Dunlap C."/>
        </authorList>
    </citation>
    <scope>NUCLEOTIDE SEQUENCE [LARGE SCALE GENOMIC DNA]</scope>
    <source>
        <strain evidence="5 6">BD-533</strain>
    </source>
</reference>
<dbReference type="InterPro" id="IPR003018">
    <property type="entry name" value="GAF"/>
</dbReference>
<name>A0ABU6GDJ0_9BACL</name>
<dbReference type="Proteomes" id="UP001338137">
    <property type="component" value="Unassembled WGS sequence"/>
</dbReference>
<evidence type="ECO:0000259" key="4">
    <source>
        <dbReference type="PROSITE" id="PS50043"/>
    </source>
</evidence>
<dbReference type="RefSeq" id="WP_326074840.1">
    <property type="nucleotide sequence ID" value="NZ_JARLKY010000081.1"/>
</dbReference>
<evidence type="ECO:0000313" key="6">
    <source>
        <dbReference type="Proteomes" id="UP001338137"/>
    </source>
</evidence>
<dbReference type="Gene3D" id="3.30.450.40">
    <property type="match status" value="1"/>
</dbReference>
<dbReference type="InterPro" id="IPR000792">
    <property type="entry name" value="Tscrpt_reg_LuxR_C"/>
</dbReference>
<keyword evidence="1" id="KW-0805">Transcription regulation</keyword>
<dbReference type="InterPro" id="IPR036388">
    <property type="entry name" value="WH-like_DNA-bd_sf"/>
</dbReference>
<dbReference type="Pfam" id="PF01590">
    <property type="entry name" value="GAF"/>
    <property type="match status" value="1"/>
</dbReference>
<evidence type="ECO:0000256" key="3">
    <source>
        <dbReference type="ARBA" id="ARBA00023163"/>
    </source>
</evidence>
<sequence length="361" mass="40545">MKDQRENSKRKIRTLGMGAVTSQEYRSALIGQLRETIPFDGACCATVDPQTLLCTGAVTEEGIEAIHHGLFEFEYLHEDFNAYDQLVKADDPVATLSGATQGHLEQSARYRNVLRPAGYRDEMRAALMYQGACWGYLTLFRFQDRPSFSENEREFVSSLVPIIAFHLRQRSLDFPAEESTRMKEETGILVFSDQLAMLSFNTAGAHWLSLLRKWEGIDNQSLPRPIRAVSSRALSDRDAAVEQGSTAKVCIRIPDGPYLTIQASLLSSSSSGLQVAVWFQQAKPSDTLPLIAEAYGLSEREKQILDCLLRGFSTKELALSLRISTYTVQDHLKSIFVKTGVTSRRELIWQLFSRFSVQSDV</sequence>
<gene>
    <name evidence="5" type="ORF">P4I72_27495</name>
</gene>
<dbReference type="SMART" id="SM00421">
    <property type="entry name" value="HTH_LUXR"/>
    <property type="match status" value="1"/>
</dbReference>
<dbReference type="Pfam" id="PF00196">
    <property type="entry name" value="GerE"/>
    <property type="match status" value="1"/>
</dbReference>
<dbReference type="InterPro" id="IPR029016">
    <property type="entry name" value="GAF-like_dom_sf"/>
</dbReference>
<evidence type="ECO:0000256" key="2">
    <source>
        <dbReference type="ARBA" id="ARBA00023125"/>
    </source>
</evidence>
<keyword evidence="6" id="KW-1185">Reference proteome</keyword>
<dbReference type="EMBL" id="JARLKY010000081">
    <property type="protein sequence ID" value="MEC0230848.1"/>
    <property type="molecule type" value="Genomic_DNA"/>
</dbReference>
<evidence type="ECO:0000313" key="5">
    <source>
        <dbReference type="EMBL" id="MEC0230848.1"/>
    </source>
</evidence>
<dbReference type="PRINTS" id="PR00038">
    <property type="entry name" value="HTHLUXR"/>
</dbReference>
<dbReference type="SUPFAM" id="SSF55781">
    <property type="entry name" value="GAF domain-like"/>
    <property type="match status" value="1"/>
</dbReference>
<protein>
    <submittedName>
        <fullName evidence="5">LuxR C-terminal-related transcriptional regulator</fullName>
    </submittedName>
</protein>
<organism evidence="5 6">
    <name type="scientific">Paenibacillus alba</name>
    <dbReference type="NCBI Taxonomy" id="1197127"/>
    <lineage>
        <taxon>Bacteria</taxon>
        <taxon>Bacillati</taxon>
        <taxon>Bacillota</taxon>
        <taxon>Bacilli</taxon>
        <taxon>Bacillales</taxon>
        <taxon>Paenibacillaceae</taxon>
        <taxon>Paenibacillus</taxon>
    </lineage>
</organism>
<comment type="caution">
    <text evidence="5">The sequence shown here is derived from an EMBL/GenBank/DDBJ whole genome shotgun (WGS) entry which is preliminary data.</text>
</comment>
<feature type="domain" description="HTH luxR-type" evidence="4">
    <location>
        <begin position="290"/>
        <end position="355"/>
    </location>
</feature>
<dbReference type="PROSITE" id="PS50043">
    <property type="entry name" value="HTH_LUXR_2"/>
    <property type="match status" value="1"/>
</dbReference>
<dbReference type="PANTHER" id="PTHR44688:SF16">
    <property type="entry name" value="DNA-BINDING TRANSCRIPTIONAL ACTIVATOR DEVR_DOSR"/>
    <property type="match status" value="1"/>
</dbReference>
<dbReference type="PANTHER" id="PTHR44688">
    <property type="entry name" value="DNA-BINDING TRANSCRIPTIONAL ACTIVATOR DEVR_DOSR"/>
    <property type="match status" value="1"/>
</dbReference>
<proteinExistence type="predicted"/>
<accession>A0ABU6GDJ0</accession>
<dbReference type="SUPFAM" id="SSF46894">
    <property type="entry name" value="C-terminal effector domain of the bipartite response regulators"/>
    <property type="match status" value="1"/>
</dbReference>
<keyword evidence="2" id="KW-0238">DNA-binding</keyword>
<dbReference type="Gene3D" id="1.10.10.10">
    <property type="entry name" value="Winged helix-like DNA-binding domain superfamily/Winged helix DNA-binding domain"/>
    <property type="match status" value="1"/>
</dbReference>
<dbReference type="InterPro" id="IPR016032">
    <property type="entry name" value="Sig_transdc_resp-reg_C-effctor"/>
</dbReference>